<dbReference type="Proteomes" id="UP000887222">
    <property type="component" value="Unassembled WGS sequence"/>
</dbReference>
<evidence type="ECO:0000256" key="1">
    <source>
        <dbReference type="SAM" id="Phobius"/>
    </source>
</evidence>
<sequence length="99" mass="10569">MTEKIEWEVVDETTTKTGGARRAGPAAQPMLGPWWRWKVAALFALGALALVLLIAVAGVIAVAVAVTALVSLGIARIAYWLRGKPGGVIARRNYGPPYR</sequence>
<keyword evidence="1" id="KW-0472">Membrane</keyword>
<keyword evidence="3" id="KW-1185">Reference proteome</keyword>
<comment type="caution">
    <text evidence="2">The sequence shown here is derived from an EMBL/GenBank/DDBJ whole genome shotgun (WGS) entry which is preliminary data.</text>
</comment>
<keyword evidence="1" id="KW-1133">Transmembrane helix</keyword>
<name>A0ABQ4Q533_9BURK</name>
<reference evidence="2 3" key="1">
    <citation type="journal article" date="2022" name="Int. J. Syst. Evol. Microbiol.">
        <title>Noviherbaspirillum aridicola sp. nov., isolated from an arid soil in Pakistan.</title>
        <authorList>
            <person name="Khan I.U."/>
            <person name="Saqib M."/>
            <person name="Amin A."/>
            <person name="Hussain F."/>
            <person name="Li L."/>
            <person name="Liu Y.H."/>
            <person name="Fang B.Z."/>
            <person name="Ahmed I."/>
            <person name="Li W.J."/>
        </authorList>
    </citation>
    <scope>NUCLEOTIDE SEQUENCE [LARGE SCALE GENOMIC DNA]</scope>
    <source>
        <strain evidence="2 3">NCCP-691</strain>
    </source>
</reference>
<keyword evidence="1" id="KW-0812">Transmembrane</keyword>
<protein>
    <recommendedName>
        <fullName evidence="4">Intracellular multiplication protein IcmT</fullName>
    </recommendedName>
</protein>
<evidence type="ECO:0008006" key="4">
    <source>
        <dbReference type="Google" id="ProtNLM"/>
    </source>
</evidence>
<feature type="transmembrane region" description="Helical" evidence="1">
    <location>
        <begin position="39"/>
        <end position="72"/>
    </location>
</feature>
<accession>A0ABQ4Q533</accession>
<proteinExistence type="predicted"/>
<organism evidence="2 3">
    <name type="scientific">Noviherbaspirillum aridicola</name>
    <dbReference type="NCBI Taxonomy" id="2849687"/>
    <lineage>
        <taxon>Bacteria</taxon>
        <taxon>Pseudomonadati</taxon>
        <taxon>Pseudomonadota</taxon>
        <taxon>Betaproteobacteria</taxon>
        <taxon>Burkholderiales</taxon>
        <taxon>Oxalobacteraceae</taxon>
        <taxon>Noviherbaspirillum</taxon>
    </lineage>
</organism>
<dbReference type="RefSeq" id="WP_220808485.1">
    <property type="nucleotide sequence ID" value="NZ_BPMK01000009.1"/>
</dbReference>
<dbReference type="EMBL" id="BPMK01000009">
    <property type="protein sequence ID" value="GIZ52298.1"/>
    <property type="molecule type" value="Genomic_DNA"/>
</dbReference>
<evidence type="ECO:0000313" key="3">
    <source>
        <dbReference type="Proteomes" id="UP000887222"/>
    </source>
</evidence>
<gene>
    <name evidence="2" type="ORF">NCCP691_23120</name>
</gene>
<evidence type="ECO:0000313" key="2">
    <source>
        <dbReference type="EMBL" id="GIZ52298.1"/>
    </source>
</evidence>